<dbReference type="InterPro" id="IPR035903">
    <property type="entry name" value="HesB-like_dom_sf"/>
</dbReference>
<protein>
    <submittedName>
        <fullName evidence="7">Grx4 family monothiol glutaredoxin</fullName>
    </submittedName>
</protein>
<dbReference type="EMBL" id="JARZHI010000045">
    <property type="protein sequence ID" value="MDI1434641.1"/>
    <property type="molecule type" value="Genomic_DNA"/>
</dbReference>
<evidence type="ECO:0000256" key="5">
    <source>
        <dbReference type="ARBA" id="ARBA00023284"/>
    </source>
</evidence>
<comment type="caution">
    <text evidence="7">The sequence shown here is derived from an EMBL/GenBank/DDBJ whole genome shotgun (WGS) entry which is preliminary data.</text>
</comment>
<dbReference type="RefSeq" id="WP_136968502.1">
    <property type="nucleotide sequence ID" value="NZ_JARZHI010000045.1"/>
</dbReference>
<dbReference type="InterPro" id="IPR001763">
    <property type="entry name" value="Rhodanese-like_dom"/>
</dbReference>
<dbReference type="PANTHER" id="PTHR10293">
    <property type="entry name" value="GLUTAREDOXIN FAMILY MEMBER"/>
    <property type="match status" value="1"/>
</dbReference>
<keyword evidence="8" id="KW-1185">Reference proteome</keyword>
<name>A0ABT6P288_9BACT</name>
<sequence>MNLSEPLKQRIEALVRSDRVVLFMKGSRRFPQCGFSGAVVQILDAVVPSYTTVNVLEDPEIREGIKAYASWPTIPQLYIDGEFVGGADIIREMRESGELAQKLGGAAGGGGEVKAPKITISEAAKRAFTEAAAEAPGELLRFEVSPRFEYGLFFGPRAEGDIEVDAGGLTVLVDPASARLSDGVSIDFVDGPEGAGFRIENPNEPPRVRQLSVRKLKEMLDAGERFEFVDVRTDKEHAIARIAQAKLLDQAELERLEALPKDTPIVFHCHHGGRSRSAAEAFVGRGFSKVYNLEGGIDAWSVAVDPSVPRY</sequence>
<dbReference type="CDD" id="cd03028">
    <property type="entry name" value="GRX_PICOT_like"/>
    <property type="match status" value="1"/>
</dbReference>
<keyword evidence="2" id="KW-0479">Metal-binding</keyword>
<accession>A0ABT6P288</accession>
<proteinExistence type="predicted"/>
<dbReference type="SMART" id="SM00450">
    <property type="entry name" value="RHOD"/>
    <property type="match status" value="1"/>
</dbReference>
<dbReference type="Gene3D" id="3.40.30.10">
    <property type="entry name" value="Glutaredoxin"/>
    <property type="match status" value="1"/>
</dbReference>
<dbReference type="SUPFAM" id="SSF89360">
    <property type="entry name" value="HesB-like domain"/>
    <property type="match status" value="1"/>
</dbReference>
<gene>
    <name evidence="7" type="primary">grxD</name>
    <name evidence="7" type="ORF">QHF89_34390</name>
</gene>
<dbReference type="SUPFAM" id="SSF52821">
    <property type="entry name" value="Rhodanese/Cell cycle control phosphatase"/>
    <property type="match status" value="1"/>
</dbReference>
<evidence type="ECO:0000259" key="6">
    <source>
        <dbReference type="PROSITE" id="PS50206"/>
    </source>
</evidence>
<organism evidence="7 8">
    <name type="scientific">Polyangium sorediatum</name>
    <dbReference type="NCBI Taxonomy" id="889274"/>
    <lineage>
        <taxon>Bacteria</taxon>
        <taxon>Pseudomonadati</taxon>
        <taxon>Myxococcota</taxon>
        <taxon>Polyangia</taxon>
        <taxon>Polyangiales</taxon>
        <taxon>Polyangiaceae</taxon>
        <taxon>Polyangium</taxon>
    </lineage>
</organism>
<evidence type="ECO:0000256" key="4">
    <source>
        <dbReference type="ARBA" id="ARBA00023014"/>
    </source>
</evidence>
<dbReference type="Gene3D" id="3.40.250.10">
    <property type="entry name" value="Rhodanese-like domain"/>
    <property type="match status" value="1"/>
</dbReference>
<keyword evidence="1" id="KW-0001">2Fe-2S</keyword>
<keyword evidence="4" id="KW-0411">Iron-sulfur</keyword>
<dbReference type="PROSITE" id="PS50206">
    <property type="entry name" value="RHODANESE_3"/>
    <property type="match status" value="1"/>
</dbReference>
<dbReference type="InterPro" id="IPR036249">
    <property type="entry name" value="Thioredoxin-like_sf"/>
</dbReference>
<dbReference type="PROSITE" id="PS51354">
    <property type="entry name" value="GLUTAREDOXIN_2"/>
    <property type="match status" value="1"/>
</dbReference>
<keyword evidence="3" id="KW-0408">Iron</keyword>
<evidence type="ECO:0000313" key="8">
    <source>
        <dbReference type="Proteomes" id="UP001160301"/>
    </source>
</evidence>
<dbReference type="Pfam" id="PF00581">
    <property type="entry name" value="Rhodanese"/>
    <property type="match status" value="1"/>
</dbReference>
<keyword evidence="5" id="KW-0676">Redox-active center</keyword>
<dbReference type="NCBIfam" id="TIGR00365">
    <property type="entry name" value="Grx4 family monothiol glutaredoxin"/>
    <property type="match status" value="1"/>
</dbReference>
<reference evidence="7 8" key="1">
    <citation type="submission" date="2023-04" db="EMBL/GenBank/DDBJ databases">
        <title>The genome sequence of Polyangium sorediatum DSM14670.</title>
        <authorList>
            <person name="Zhang X."/>
        </authorList>
    </citation>
    <scope>NUCLEOTIDE SEQUENCE [LARGE SCALE GENOMIC DNA]</scope>
    <source>
        <strain evidence="7 8">DSM 14670</strain>
    </source>
</reference>
<dbReference type="SUPFAM" id="SSF52833">
    <property type="entry name" value="Thioredoxin-like"/>
    <property type="match status" value="1"/>
</dbReference>
<dbReference type="Pfam" id="PF00462">
    <property type="entry name" value="Glutaredoxin"/>
    <property type="match status" value="1"/>
</dbReference>
<evidence type="ECO:0000313" key="7">
    <source>
        <dbReference type="EMBL" id="MDI1434641.1"/>
    </source>
</evidence>
<evidence type="ECO:0000256" key="3">
    <source>
        <dbReference type="ARBA" id="ARBA00023004"/>
    </source>
</evidence>
<dbReference type="Gene3D" id="2.60.300.12">
    <property type="entry name" value="HesB-like domain"/>
    <property type="match status" value="1"/>
</dbReference>
<dbReference type="InterPro" id="IPR036873">
    <property type="entry name" value="Rhodanese-like_dom_sf"/>
</dbReference>
<feature type="domain" description="Rhodanese" evidence="6">
    <location>
        <begin position="222"/>
        <end position="309"/>
    </location>
</feature>
<dbReference type="Proteomes" id="UP001160301">
    <property type="component" value="Unassembled WGS sequence"/>
</dbReference>
<dbReference type="InterPro" id="IPR002109">
    <property type="entry name" value="Glutaredoxin"/>
</dbReference>
<evidence type="ECO:0000256" key="2">
    <source>
        <dbReference type="ARBA" id="ARBA00022723"/>
    </source>
</evidence>
<evidence type="ECO:0000256" key="1">
    <source>
        <dbReference type="ARBA" id="ARBA00022714"/>
    </source>
</evidence>
<dbReference type="InterPro" id="IPR033658">
    <property type="entry name" value="GRX_PICOT-like"/>
</dbReference>
<dbReference type="PANTHER" id="PTHR10293:SF72">
    <property type="entry name" value="MONOTHIOL GLUTAREDOXIN-S14, CHLOROPLASTIC"/>
    <property type="match status" value="1"/>
</dbReference>
<dbReference type="InterPro" id="IPR004480">
    <property type="entry name" value="Monothiol_GRX-rel"/>
</dbReference>